<comment type="caution">
    <text evidence="2">The sequence shown here is derived from an EMBL/GenBank/DDBJ whole genome shotgun (WGS) entry which is preliminary data.</text>
</comment>
<feature type="region of interest" description="Disordered" evidence="1">
    <location>
        <begin position="40"/>
        <end position="73"/>
    </location>
</feature>
<name>A0A9Q3EEY7_9BASI</name>
<dbReference type="EMBL" id="AVOT02026045">
    <property type="protein sequence ID" value="MBW0517596.1"/>
    <property type="molecule type" value="Genomic_DNA"/>
</dbReference>
<proteinExistence type="predicted"/>
<evidence type="ECO:0000313" key="3">
    <source>
        <dbReference type="Proteomes" id="UP000765509"/>
    </source>
</evidence>
<gene>
    <name evidence="2" type="ORF">O181_057311</name>
</gene>
<protein>
    <submittedName>
        <fullName evidence="2">Uncharacterized protein</fullName>
    </submittedName>
</protein>
<organism evidence="2 3">
    <name type="scientific">Austropuccinia psidii MF-1</name>
    <dbReference type="NCBI Taxonomy" id="1389203"/>
    <lineage>
        <taxon>Eukaryota</taxon>
        <taxon>Fungi</taxon>
        <taxon>Dikarya</taxon>
        <taxon>Basidiomycota</taxon>
        <taxon>Pucciniomycotina</taxon>
        <taxon>Pucciniomycetes</taxon>
        <taxon>Pucciniales</taxon>
        <taxon>Sphaerophragmiaceae</taxon>
        <taxon>Austropuccinia</taxon>
    </lineage>
</organism>
<dbReference type="AlphaFoldDB" id="A0A9Q3EEY7"/>
<evidence type="ECO:0000313" key="2">
    <source>
        <dbReference type="EMBL" id="MBW0517596.1"/>
    </source>
</evidence>
<sequence length="106" mass="11593">MVNIQDPFGAELITQDLPCNFGEARILIVLDPLNGSRPGANLWSHGTPGSRGPPIAPTDCGLRRTARGPWDTSTAKWPKMAIYQIFTPRTKKGLNGHKITFIKEAP</sequence>
<evidence type="ECO:0000256" key="1">
    <source>
        <dbReference type="SAM" id="MobiDB-lite"/>
    </source>
</evidence>
<dbReference type="Proteomes" id="UP000765509">
    <property type="component" value="Unassembled WGS sequence"/>
</dbReference>
<reference evidence="2" key="1">
    <citation type="submission" date="2021-03" db="EMBL/GenBank/DDBJ databases">
        <title>Draft genome sequence of rust myrtle Austropuccinia psidii MF-1, a brazilian biotype.</title>
        <authorList>
            <person name="Quecine M.C."/>
            <person name="Pachon D.M.R."/>
            <person name="Bonatelli M.L."/>
            <person name="Correr F.H."/>
            <person name="Franceschini L.M."/>
            <person name="Leite T.F."/>
            <person name="Margarido G.R.A."/>
            <person name="Almeida C.A."/>
            <person name="Ferrarezi J.A."/>
            <person name="Labate C.A."/>
        </authorList>
    </citation>
    <scope>NUCLEOTIDE SEQUENCE</scope>
    <source>
        <strain evidence="2">MF-1</strain>
    </source>
</reference>
<accession>A0A9Q3EEY7</accession>
<keyword evidence="3" id="KW-1185">Reference proteome</keyword>